<dbReference type="GO" id="GO:0006508">
    <property type="term" value="P:proteolysis"/>
    <property type="evidence" value="ECO:0007669"/>
    <property type="project" value="UniProtKB-KW"/>
</dbReference>
<dbReference type="STRING" id="1291518.A0A0D9NTC2"/>
<accession>A0A0D9NTC2</accession>
<organism evidence="8 9">
    <name type="scientific">Metarhizium anisopliae BRIP 53293</name>
    <dbReference type="NCBI Taxonomy" id="1291518"/>
    <lineage>
        <taxon>Eukaryota</taxon>
        <taxon>Fungi</taxon>
        <taxon>Dikarya</taxon>
        <taxon>Ascomycota</taxon>
        <taxon>Pezizomycotina</taxon>
        <taxon>Sordariomycetes</taxon>
        <taxon>Hypocreomycetidae</taxon>
        <taxon>Hypocreales</taxon>
        <taxon>Clavicipitaceae</taxon>
        <taxon>Metarhizium</taxon>
    </lineage>
</organism>
<keyword evidence="4" id="KW-0378">Hydrolase</keyword>
<dbReference type="AlphaFoldDB" id="A0A0D9NTC2"/>
<dbReference type="PANTHER" id="PTHR37016:SF3">
    <property type="entry name" value="NEUTRAL PROTEASE 2-RELATED"/>
    <property type="match status" value="1"/>
</dbReference>
<gene>
    <name evidence="8" type="ORF">H634G_09250</name>
</gene>
<sequence>MKLLAGLAALVSLGATAPQAPTPIDVQLQMDGNSAVKATITNNGKDDLKIFRTGTILDKSAIQKTRITDMD</sequence>
<dbReference type="GO" id="GO:0008237">
    <property type="term" value="F:metallopeptidase activity"/>
    <property type="evidence" value="ECO:0007669"/>
    <property type="project" value="UniProtKB-KW"/>
</dbReference>
<keyword evidence="3" id="KW-0479">Metal-binding</keyword>
<keyword evidence="6" id="KW-0482">Metalloprotease</keyword>
<evidence type="ECO:0000256" key="7">
    <source>
        <dbReference type="SAM" id="SignalP"/>
    </source>
</evidence>
<feature type="chain" id="PRO_5002341654" evidence="7">
    <location>
        <begin position="17"/>
        <end position="71"/>
    </location>
</feature>
<keyword evidence="9" id="KW-1185">Reference proteome</keyword>
<dbReference type="EMBL" id="KE384749">
    <property type="protein sequence ID" value="KJK75885.1"/>
    <property type="molecule type" value="Genomic_DNA"/>
</dbReference>
<dbReference type="GO" id="GO:0046872">
    <property type="term" value="F:metal ion binding"/>
    <property type="evidence" value="ECO:0007669"/>
    <property type="project" value="UniProtKB-KW"/>
</dbReference>
<evidence type="ECO:0000256" key="6">
    <source>
        <dbReference type="ARBA" id="ARBA00023049"/>
    </source>
</evidence>
<evidence type="ECO:0000256" key="3">
    <source>
        <dbReference type="ARBA" id="ARBA00022723"/>
    </source>
</evidence>
<evidence type="ECO:0000256" key="4">
    <source>
        <dbReference type="ARBA" id="ARBA00022801"/>
    </source>
</evidence>
<evidence type="ECO:0000256" key="1">
    <source>
        <dbReference type="ARBA" id="ARBA00001947"/>
    </source>
</evidence>
<keyword evidence="7" id="KW-0732">Signal</keyword>
<proteinExistence type="predicted"/>
<protein>
    <submittedName>
        <fullName evidence="8">Uncharacterized protein</fullName>
    </submittedName>
</protein>
<evidence type="ECO:0000313" key="8">
    <source>
        <dbReference type="EMBL" id="KJK75885.1"/>
    </source>
</evidence>
<dbReference type="Gene3D" id="2.60.40.2970">
    <property type="match status" value="1"/>
</dbReference>
<comment type="cofactor">
    <cofactor evidence="1">
        <name>Zn(2+)</name>
        <dbReference type="ChEBI" id="CHEBI:29105"/>
    </cofactor>
</comment>
<dbReference type="InterPro" id="IPR050414">
    <property type="entry name" value="Fungal_M35_metalloproteases"/>
</dbReference>
<dbReference type="Proteomes" id="UP000054544">
    <property type="component" value="Unassembled WGS sequence"/>
</dbReference>
<name>A0A0D9NTC2_METAN</name>
<evidence type="ECO:0000256" key="2">
    <source>
        <dbReference type="ARBA" id="ARBA00022670"/>
    </source>
</evidence>
<evidence type="ECO:0000313" key="9">
    <source>
        <dbReference type="Proteomes" id="UP000054544"/>
    </source>
</evidence>
<feature type="non-terminal residue" evidence="8">
    <location>
        <position position="71"/>
    </location>
</feature>
<keyword evidence="5" id="KW-0862">Zinc</keyword>
<dbReference type="PANTHER" id="PTHR37016">
    <property type="match status" value="1"/>
</dbReference>
<feature type="signal peptide" evidence="7">
    <location>
        <begin position="1"/>
        <end position="16"/>
    </location>
</feature>
<reference evidence="9" key="1">
    <citation type="journal article" date="2014" name="BMC Genomics">
        <title>The genome sequence of the biocontrol fungus Metarhizium anisopliae and comparative genomics of Metarhizium species.</title>
        <authorList>
            <person name="Pattemore J.A."/>
            <person name="Hane J.K."/>
            <person name="Williams A.H."/>
            <person name="Wilson B.A."/>
            <person name="Stodart B.J."/>
            <person name="Ash G.J."/>
        </authorList>
    </citation>
    <scope>NUCLEOTIDE SEQUENCE [LARGE SCALE GENOMIC DNA]</scope>
    <source>
        <strain evidence="9">BRIP 53293</strain>
    </source>
</reference>
<keyword evidence="2" id="KW-0645">Protease</keyword>
<evidence type="ECO:0000256" key="5">
    <source>
        <dbReference type="ARBA" id="ARBA00022833"/>
    </source>
</evidence>